<name>A0A917J897_9SPHI</name>
<keyword evidence="2" id="KW-1185">Reference proteome</keyword>
<protein>
    <submittedName>
        <fullName evidence="1">Uncharacterized protein</fullName>
    </submittedName>
</protein>
<evidence type="ECO:0000313" key="1">
    <source>
        <dbReference type="EMBL" id="GGI49124.1"/>
    </source>
</evidence>
<organism evidence="1 2">
    <name type="scientific">Mucilaginibacter galii</name>
    <dbReference type="NCBI Taxonomy" id="2005073"/>
    <lineage>
        <taxon>Bacteria</taxon>
        <taxon>Pseudomonadati</taxon>
        <taxon>Bacteroidota</taxon>
        <taxon>Sphingobacteriia</taxon>
        <taxon>Sphingobacteriales</taxon>
        <taxon>Sphingobacteriaceae</taxon>
        <taxon>Mucilaginibacter</taxon>
    </lineage>
</organism>
<dbReference type="RefSeq" id="WP_188413196.1">
    <property type="nucleotide sequence ID" value="NZ_BMDO01000001.1"/>
</dbReference>
<reference evidence="1" key="1">
    <citation type="journal article" date="2014" name="Int. J. Syst. Evol. Microbiol.">
        <title>Complete genome sequence of Corynebacterium casei LMG S-19264T (=DSM 44701T), isolated from a smear-ripened cheese.</title>
        <authorList>
            <consortium name="US DOE Joint Genome Institute (JGI-PGF)"/>
            <person name="Walter F."/>
            <person name="Albersmeier A."/>
            <person name="Kalinowski J."/>
            <person name="Ruckert C."/>
        </authorList>
    </citation>
    <scope>NUCLEOTIDE SEQUENCE</scope>
    <source>
        <strain evidence="1">CCM 8711</strain>
    </source>
</reference>
<reference evidence="1" key="2">
    <citation type="submission" date="2020-09" db="EMBL/GenBank/DDBJ databases">
        <authorList>
            <person name="Sun Q."/>
            <person name="Sedlacek I."/>
        </authorList>
    </citation>
    <scope>NUCLEOTIDE SEQUENCE</scope>
    <source>
        <strain evidence="1">CCM 8711</strain>
    </source>
</reference>
<sequence>MEDQKIISGATEQEIWDTIAADLAAEGELLDYNVIIDQDGRQTELYIDIDLGGGFESGSELTQLSAPLSVNRDFKFAIHDEDFLDTIGKFFGLEDMKMGYPELDDHVVIKTNAPEKVRELFADAEIRTLFTGLEDFDFGIHTHHLEDSDGDQTFLEFNLNRGITDATELRKLYHAFYTVLVGLEK</sequence>
<comment type="caution">
    <text evidence="1">The sequence shown here is derived from an EMBL/GenBank/DDBJ whole genome shotgun (WGS) entry which is preliminary data.</text>
</comment>
<gene>
    <name evidence="1" type="ORF">GCM10011425_03360</name>
</gene>
<dbReference type="EMBL" id="BMDO01000001">
    <property type="protein sequence ID" value="GGI49124.1"/>
    <property type="molecule type" value="Genomic_DNA"/>
</dbReference>
<proteinExistence type="predicted"/>
<dbReference type="AlphaFoldDB" id="A0A917J897"/>
<evidence type="ECO:0000313" key="2">
    <source>
        <dbReference type="Proteomes" id="UP000662074"/>
    </source>
</evidence>
<accession>A0A917J897</accession>
<dbReference type="Proteomes" id="UP000662074">
    <property type="component" value="Unassembled WGS sequence"/>
</dbReference>